<feature type="non-terminal residue" evidence="1">
    <location>
        <position position="1"/>
    </location>
</feature>
<comment type="caution">
    <text evidence="1">The sequence shown here is derived from an EMBL/GenBank/DDBJ whole genome shotgun (WGS) entry which is preliminary data.</text>
</comment>
<dbReference type="EMBL" id="LAZR01065737">
    <property type="protein sequence ID" value="KKK54942.1"/>
    <property type="molecule type" value="Genomic_DNA"/>
</dbReference>
<organism evidence="1">
    <name type="scientific">marine sediment metagenome</name>
    <dbReference type="NCBI Taxonomy" id="412755"/>
    <lineage>
        <taxon>unclassified sequences</taxon>
        <taxon>metagenomes</taxon>
        <taxon>ecological metagenomes</taxon>
    </lineage>
</organism>
<evidence type="ECO:0000313" key="1">
    <source>
        <dbReference type="EMBL" id="KKK54942.1"/>
    </source>
</evidence>
<accession>A0A0F8WDP3</accession>
<sequence length="207" mass="22751">PSDMTPYRNCADIIGVAPMASYERRLIPNFVKAIEEVKGILDPGKPLFIMIGSSIPAAECRTAEDIRCASYLALMHGAAGIVFHMGHYGIDPSYTRHLSVYRGLSREVEELFPIIASQQPTTDTGITVDNKSIDIAVRIHEGTLYVIAVNTSNTLVRATISIADSAMIPKSIKLLFENREIAPEGNKLTDAFTAFEPHVYEFLPAVR</sequence>
<dbReference type="AlphaFoldDB" id="A0A0F8WDP3"/>
<name>A0A0F8WDP3_9ZZZZ</name>
<gene>
    <name evidence="1" type="ORF">LCGC14_3079570</name>
</gene>
<reference evidence="1" key="1">
    <citation type="journal article" date="2015" name="Nature">
        <title>Complex archaea that bridge the gap between prokaryotes and eukaryotes.</title>
        <authorList>
            <person name="Spang A."/>
            <person name="Saw J.H."/>
            <person name="Jorgensen S.L."/>
            <person name="Zaremba-Niedzwiedzka K."/>
            <person name="Martijn J."/>
            <person name="Lind A.E."/>
            <person name="van Eijk R."/>
            <person name="Schleper C."/>
            <person name="Guy L."/>
            <person name="Ettema T.J."/>
        </authorList>
    </citation>
    <scope>NUCLEOTIDE SEQUENCE</scope>
</reference>
<proteinExistence type="predicted"/>
<protein>
    <submittedName>
        <fullName evidence="1">Uncharacterized protein</fullName>
    </submittedName>
</protein>